<feature type="compositionally biased region" description="Basic and acidic residues" evidence="1">
    <location>
        <begin position="660"/>
        <end position="676"/>
    </location>
</feature>
<name>A0A1V9WZ02_9ACAR</name>
<dbReference type="PANTHER" id="PTHR13217">
    <property type="entry name" value="PLECKSTRIN HOMOLOGY DOMAIN-CONTAINING FAMILY G MEMBER 7"/>
    <property type="match status" value="1"/>
</dbReference>
<dbReference type="SUPFAM" id="SSF48065">
    <property type="entry name" value="DBL homology domain (DH-domain)"/>
    <property type="match status" value="1"/>
</dbReference>
<dbReference type="Gene3D" id="2.30.29.30">
    <property type="entry name" value="Pleckstrin-homology domain (PH domain)/Phosphotyrosine-binding domain (PTB)"/>
    <property type="match status" value="1"/>
</dbReference>
<dbReference type="PROSITE" id="PS50010">
    <property type="entry name" value="DH_2"/>
    <property type="match status" value="1"/>
</dbReference>
<dbReference type="InterPro" id="IPR000219">
    <property type="entry name" value="DH_dom"/>
</dbReference>
<dbReference type="EMBL" id="MNPL01032434">
    <property type="protein sequence ID" value="OQR66458.1"/>
    <property type="molecule type" value="Genomic_DNA"/>
</dbReference>
<evidence type="ECO:0000256" key="1">
    <source>
        <dbReference type="SAM" id="MobiDB-lite"/>
    </source>
</evidence>
<evidence type="ECO:0000259" key="2">
    <source>
        <dbReference type="PROSITE" id="PS50010"/>
    </source>
</evidence>
<feature type="region of interest" description="Disordered" evidence="1">
    <location>
        <begin position="326"/>
        <end position="347"/>
    </location>
</feature>
<dbReference type="InterPro" id="IPR011993">
    <property type="entry name" value="PH-like_dom_sf"/>
</dbReference>
<dbReference type="Proteomes" id="UP000192247">
    <property type="component" value="Unassembled WGS sequence"/>
</dbReference>
<dbReference type="OrthoDB" id="5585231at2759"/>
<comment type="caution">
    <text evidence="3">The sequence shown here is derived from an EMBL/GenBank/DDBJ whole genome shotgun (WGS) entry which is preliminary data.</text>
</comment>
<dbReference type="InterPro" id="IPR035899">
    <property type="entry name" value="DBL_dom_sf"/>
</dbReference>
<dbReference type="PANTHER" id="PTHR13217:SF11">
    <property type="entry name" value="PLECKSTRIN HOMOLOGY DOMAIN-CONTAINING FAMILY G MEMBER 5"/>
    <property type="match status" value="1"/>
</dbReference>
<protein>
    <recommendedName>
        <fullName evidence="2">DH domain-containing protein</fullName>
    </recommendedName>
</protein>
<accession>A0A1V9WZ02</accession>
<dbReference type="SUPFAM" id="SSF50729">
    <property type="entry name" value="PH domain-like"/>
    <property type="match status" value="1"/>
</dbReference>
<dbReference type="Gene3D" id="1.20.900.10">
    <property type="entry name" value="Dbl homology (DH) domain"/>
    <property type="match status" value="1"/>
</dbReference>
<reference evidence="3 4" key="1">
    <citation type="journal article" date="2017" name="Gigascience">
        <title>Draft genome of the honey bee ectoparasitic mite, Tropilaelaps mercedesae, is shaped by the parasitic life history.</title>
        <authorList>
            <person name="Dong X."/>
            <person name="Armstrong S.D."/>
            <person name="Xia D."/>
            <person name="Makepeace B.L."/>
            <person name="Darby A.C."/>
            <person name="Kadowaki T."/>
        </authorList>
    </citation>
    <scope>NUCLEOTIDE SEQUENCE [LARGE SCALE GENOMIC DNA]</scope>
    <source>
        <strain evidence="3">Wuxi-XJTLU</strain>
    </source>
</reference>
<feature type="region of interest" description="Disordered" evidence="1">
    <location>
        <begin position="834"/>
        <end position="854"/>
    </location>
</feature>
<feature type="domain" description="DH" evidence="2">
    <location>
        <begin position="1"/>
        <end position="60"/>
    </location>
</feature>
<feature type="region of interest" description="Disordered" evidence="1">
    <location>
        <begin position="607"/>
        <end position="707"/>
    </location>
</feature>
<dbReference type="InterPro" id="IPR040181">
    <property type="entry name" value="PKHG5/7"/>
</dbReference>
<feature type="compositionally biased region" description="Acidic residues" evidence="1">
    <location>
        <begin position="834"/>
        <end position="845"/>
    </location>
</feature>
<organism evidence="3 4">
    <name type="scientific">Tropilaelaps mercedesae</name>
    <dbReference type="NCBI Taxonomy" id="418985"/>
    <lineage>
        <taxon>Eukaryota</taxon>
        <taxon>Metazoa</taxon>
        <taxon>Ecdysozoa</taxon>
        <taxon>Arthropoda</taxon>
        <taxon>Chelicerata</taxon>
        <taxon>Arachnida</taxon>
        <taxon>Acari</taxon>
        <taxon>Parasitiformes</taxon>
        <taxon>Mesostigmata</taxon>
        <taxon>Gamasina</taxon>
        <taxon>Dermanyssoidea</taxon>
        <taxon>Laelapidae</taxon>
        <taxon>Tropilaelaps</taxon>
    </lineage>
</organism>
<dbReference type="GO" id="GO:0043542">
    <property type="term" value="P:endothelial cell migration"/>
    <property type="evidence" value="ECO:0007669"/>
    <property type="project" value="TreeGrafter"/>
</dbReference>
<feature type="compositionally biased region" description="Low complexity" evidence="1">
    <location>
        <begin position="456"/>
        <end position="467"/>
    </location>
</feature>
<feature type="non-terminal residue" evidence="3">
    <location>
        <position position="1"/>
    </location>
</feature>
<proteinExistence type="predicted"/>
<gene>
    <name evidence="3" type="ORF">BIW11_14145</name>
</gene>
<feature type="region of interest" description="Disordered" evidence="1">
    <location>
        <begin position="796"/>
        <end position="818"/>
    </location>
</feature>
<evidence type="ECO:0000313" key="4">
    <source>
        <dbReference type="Proteomes" id="UP000192247"/>
    </source>
</evidence>
<dbReference type="AlphaFoldDB" id="A0A1V9WZ02"/>
<keyword evidence="4" id="KW-1185">Reference proteome</keyword>
<dbReference type="STRING" id="418985.A0A1V9WZ02"/>
<sequence length="883" mass="94898">WCESQKECGRLRFTDLLVKPMQRLTKYSLLLKAILKKTDQPDARAGLAEMNDIVERFVCNVDAKLRQRHELERLESIIGRIEAYEPFDTTSDEVEKALRDNLALDLTCAMPGCGPQQSRQLVAEVPGVKMRDAASSGKIDVHCLLLTDMLLLCKSVGRKGQDKLKVIRQPFVVERLVVRDLKDASLLLVYQNEYRVVAWYLQLFGQEPVLRGLVEQLRKAQEHSSHSSLVHSHSGSIDMSDPVSTSSQAPTVPCPTPLFGASSGSSPQGGRATSFELGELQRQDSSCQLDHLDLLQQHRSRSVETRTSSVFVTVTSPRPERRAFLLKGCSPVGPPGTAGAGSGSNTLTVSVPFQQQQPSDKQEGPGTQTSQTIQVPLVSPTKTLSPHSPPSPRTLQRALLHNSSPTKPPLLKTKNVSGLVTHSAPASEGPSPVHSLDSSTDSTSMPLNVQPPPPSSGASPGAARDAGPGVGLQIGQPSTHGNAATPGNISSTAVEVRSDVSYSIWKLRLISEAGVAPSRIGRLDEVRQYFNVYVVWQRTVDRLDDYSNGHNVNTMMVTIPNEGWWHAKSVITDREGDYGGRLRRGARSATPRIGMIPVGVIPAVSPVEPPTPVQETPNPILPLSLAIHTSPPAGQGGSSGTPTAGANFDSPAGQPAPADGRQKEEPTPPPRPHRDLPPPPPRRTPRTDGSGRLHPRRHHTADSFEHLKQSRDASIHKRLSWNCGQQLSDTAAGCPSSARSVSSAHGHGVASHQQTMMAADLRSRNQCLSSESVYSSSGVSSTGSLLLSGEDGAGGLMGAPLSNTGAPTGPDAHMGQHPFPQQTIVINGIDPFEDDPIQEEDEGSAAEETPQPVPIVRAKPHQLDYIARQPGSRIKIDISEVKI</sequence>
<dbReference type="GO" id="GO:0007266">
    <property type="term" value="P:Rho protein signal transduction"/>
    <property type="evidence" value="ECO:0007669"/>
    <property type="project" value="TreeGrafter"/>
</dbReference>
<feature type="region of interest" description="Disordered" evidence="1">
    <location>
        <begin position="729"/>
        <end position="757"/>
    </location>
</feature>
<feature type="region of interest" description="Disordered" evidence="1">
    <location>
        <begin position="224"/>
        <end position="272"/>
    </location>
</feature>
<feature type="region of interest" description="Disordered" evidence="1">
    <location>
        <begin position="421"/>
        <end position="488"/>
    </location>
</feature>
<dbReference type="GO" id="GO:0030139">
    <property type="term" value="C:endocytic vesicle"/>
    <property type="evidence" value="ECO:0007669"/>
    <property type="project" value="TreeGrafter"/>
</dbReference>
<feature type="compositionally biased region" description="Polar residues" evidence="1">
    <location>
        <begin position="475"/>
        <end position="488"/>
    </location>
</feature>
<dbReference type="Pfam" id="PF00621">
    <property type="entry name" value="RhoGEF"/>
    <property type="match status" value="1"/>
</dbReference>
<feature type="compositionally biased region" description="Low complexity" evidence="1">
    <location>
        <begin position="226"/>
        <end position="236"/>
    </location>
</feature>
<dbReference type="InParanoid" id="A0A1V9WZ02"/>
<dbReference type="GO" id="GO:0005886">
    <property type="term" value="C:plasma membrane"/>
    <property type="evidence" value="ECO:0007669"/>
    <property type="project" value="TreeGrafter"/>
</dbReference>
<dbReference type="GO" id="GO:0030424">
    <property type="term" value="C:axon"/>
    <property type="evidence" value="ECO:0007669"/>
    <property type="project" value="TreeGrafter"/>
</dbReference>
<dbReference type="GO" id="GO:0005085">
    <property type="term" value="F:guanyl-nucleotide exchange factor activity"/>
    <property type="evidence" value="ECO:0007669"/>
    <property type="project" value="InterPro"/>
</dbReference>
<feature type="compositionally biased region" description="Polar residues" evidence="1">
    <location>
        <begin position="436"/>
        <end position="447"/>
    </location>
</feature>
<evidence type="ECO:0000313" key="3">
    <source>
        <dbReference type="EMBL" id="OQR66458.1"/>
    </source>
</evidence>